<dbReference type="InterPro" id="IPR043504">
    <property type="entry name" value="Peptidase_S1_PA_chymotrypsin"/>
</dbReference>
<protein>
    <recommendedName>
        <fullName evidence="3">Serine protease</fullName>
    </recommendedName>
</protein>
<reference evidence="1 2" key="1">
    <citation type="submission" date="2017-01" db="EMBL/GenBank/DDBJ databases">
        <authorList>
            <person name="Abreu V.A."/>
            <person name="Popin R.V."/>
            <person name="Rigonato J."/>
            <person name="Andreote A.P."/>
            <person name="Schaker P.C."/>
            <person name="Hoff-Risseti C."/>
            <person name="Alvarenga D.O."/>
            <person name="Varani A.M."/>
            <person name="Fiore M.F."/>
        </authorList>
    </citation>
    <scope>NUCLEOTIDE SEQUENCE [LARGE SCALE GENOMIC DNA]</scope>
    <source>
        <strain evidence="1 2">CENA302</strain>
    </source>
</reference>
<evidence type="ECO:0000313" key="2">
    <source>
        <dbReference type="Proteomes" id="UP000190056"/>
    </source>
</evidence>
<dbReference type="InterPro" id="IPR009003">
    <property type="entry name" value="Peptidase_S1_PA"/>
</dbReference>
<dbReference type="Gene3D" id="2.40.10.10">
    <property type="entry name" value="Trypsin-like serine proteases"/>
    <property type="match status" value="1"/>
</dbReference>
<dbReference type="SUPFAM" id="SSF50494">
    <property type="entry name" value="Trypsin-like serine proteases"/>
    <property type="match status" value="1"/>
</dbReference>
<gene>
    <name evidence="1" type="ORF">CENA302_10055</name>
</gene>
<evidence type="ECO:0000313" key="1">
    <source>
        <dbReference type="EMBL" id="OPH09571.1"/>
    </source>
</evidence>
<dbReference type="EMBL" id="MTPU01000041">
    <property type="protein sequence ID" value="OPH09571.1"/>
    <property type="molecule type" value="Genomic_DNA"/>
</dbReference>
<proteinExistence type="predicted"/>
<organism evidence="1 2">
    <name type="scientific">Cylindrospermopsis raciborskii CENA302</name>
    <dbReference type="NCBI Taxonomy" id="1170768"/>
    <lineage>
        <taxon>Bacteria</taxon>
        <taxon>Bacillati</taxon>
        <taxon>Cyanobacteriota</taxon>
        <taxon>Cyanophyceae</taxon>
        <taxon>Nostocales</taxon>
        <taxon>Aphanizomenonaceae</taxon>
        <taxon>Cylindrospermopsis</taxon>
    </lineage>
</organism>
<comment type="caution">
    <text evidence="1">The sequence shown here is derived from an EMBL/GenBank/DDBJ whole genome shotgun (WGS) entry which is preliminary data.</text>
</comment>
<dbReference type="AlphaFoldDB" id="A0A9Q5QWB2"/>
<name>A0A9Q5QWB2_9CYAN</name>
<feature type="non-terminal residue" evidence="1">
    <location>
        <position position="92"/>
    </location>
</feature>
<dbReference type="Proteomes" id="UP000190056">
    <property type="component" value="Unassembled WGS sequence"/>
</dbReference>
<evidence type="ECO:0008006" key="3">
    <source>
        <dbReference type="Google" id="ProtNLM"/>
    </source>
</evidence>
<accession>A0A9Q5QWB2</accession>
<sequence>MKLKKLIKPLITAILVTIIIITQPLRTVALTPSEINTIAERITVRISGANKGSGVIINNSNNIYTVLSNAHVIKNKGQYEVHTYDGRNYPIS</sequence>